<dbReference type="InterPro" id="IPR044693">
    <property type="entry name" value="SGO_plant"/>
</dbReference>
<gene>
    <name evidence="5" type="ORF">SORBI_3001G230300</name>
</gene>
<accession>A0A1B6QKI4</accession>
<reference evidence="5 6" key="1">
    <citation type="journal article" date="2009" name="Nature">
        <title>The Sorghum bicolor genome and the diversification of grasses.</title>
        <authorList>
            <person name="Paterson A.H."/>
            <person name="Bowers J.E."/>
            <person name="Bruggmann R."/>
            <person name="Dubchak I."/>
            <person name="Grimwood J."/>
            <person name="Gundlach H."/>
            <person name="Haberer G."/>
            <person name="Hellsten U."/>
            <person name="Mitros T."/>
            <person name="Poliakov A."/>
            <person name="Schmutz J."/>
            <person name="Spannagl M."/>
            <person name="Tang H."/>
            <person name="Wang X."/>
            <person name="Wicker T."/>
            <person name="Bharti A.K."/>
            <person name="Chapman J."/>
            <person name="Feltus F.A."/>
            <person name="Gowik U."/>
            <person name="Grigoriev I.V."/>
            <person name="Lyons E."/>
            <person name="Maher C.A."/>
            <person name="Martis M."/>
            <person name="Narechania A."/>
            <person name="Otillar R.P."/>
            <person name="Penning B.W."/>
            <person name="Salamov A.A."/>
            <person name="Wang Y."/>
            <person name="Zhang L."/>
            <person name="Carpita N.C."/>
            <person name="Freeling M."/>
            <person name="Gingle A.R."/>
            <person name="Hash C.T."/>
            <person name="Keller B."/>
            <person name="Klein P."/>
            <person name="Kresovich S."/>
            <person name="McCann M.C."/>
            <person name="Ming R."/>
            <person name="Peterson D.G."/>
            <person name="Mehboob-ur-Rahman"/>
            <person name="Ware D."/>
            <person name="Westhoff P."/>
            <person name="Mayer K.F."/>
            <person name="Messing J."/>
            <person name="Rokhsar D.S."/>
        </authorList>
    </citation>
    <scope>NUCLEOTIDE SEQUENCE [LARGE SCALE GENOMIC DNA]</scope>
    <source>
        <strain evidence="6">cv. BTx623</strain>
    </source>
</reference>
<dbReference type="STRING" id="4558.A0A1B6QKI4"/>
<keyword evidence="2" id="KW-0159">Chromosome partition</keyword>
<dbReference type="OrthoDB" id="770508at2759"/>
<evidence type="ECO:0000313" key="6">
    <source>
        <dbReference type="Proteomes" id="UP000000768"/>
    </source>
</evidence>
<dbReference type="PANTHER" id="PTHR34373:SF9">
    <property type="entry name" value="SHUGOSHIN 2"/>
    <property type="match status" value="1"/>
</dbReference>
<dbReference type="InterPro" id="IPR011515">
    <property type="entry name" value="Shugoshin_C"/>
</dbReference>
<evidence type="ECO:0000256" key="3">
    <source>
        <dbReference type="SAM" id="MobiDB-lite"/>
    </source>
</evidence>
<feature type="region of interest" description="Disordered" evidence="3">
    <location>
        <begin position="275"/>
        <end position="308"/>
    </location>
</feature>
<evidence type="ECO:0000256" key="1">
    <source>
        <dbReference type="ARBA" id="ARBA00010845"/>
    </source>
</evidence>
<dbReference type="Proteomes" id="UP000000768">
    <property type="component" value="Chromosome 1"/>
</dbReference>
<evidence type="ECO:0000256" key="2">
    <source>
        <dbReference type="ARBA" id="ARBA00022829"/>
    </source>
</evidence>
<evidence type="ECO:0000259" key="4">
    <source>
        <dbReference type="Pfam" id="PF07557"/>
    </source>
</evidence>
<proteinExistence type="inferred from homology"/>
<feature type="region of interest" description="Disordered" evidence="3">
    <location>
        <begin position="166"/>
        <end position="255"/>
    </location>
</feature>
<dbReference type="FunCoup" id="A0A1B6QKI4">
    <property type="interactions" value="568"/>
</dbReference>
<dbReference type="EMBL" id="CM000760">
    <property type="protein sequence ID" value="KXG38420.1"/>
    <property type="molecule type" value="Genomic_DNA"/>
</dbReference>
<name>A0A1B6QKI4_SORBI</name>
<dbReference type="Pfam" id="PF07557">
    <property type="entry name" value="Shugoshin_C"/>
    <property type="match status" value="1"/>
</dbReference>
<reference evidence="6" key="2">
    <citation type="journal article" date="2018" name="Plant J.">
        <title>The Sorghum bicolor reference genome: improved assembly, gene annotations, a transcriptome atlas, and signatures of genome organization.</title>
        <authorList>
            <person name="McCormick R.F."/>
            <person name="Truong S.K."/>
            <person name="Sreedasyam A."/>
            <person name="Jenkins J."/>
            <person name="Shu S."/>
            <person name="Sims D."/>
            <person name="Kennedy M."/>
            <person name="Amirebrahimi M."/>
            <person name="Weers B.D."/>
            <person name="McKinley B."/>
            <person name="Mattison A."/>
            <person name="Morishige D.T."/>
            <person name="Grimwood J."/>
            <person name="Schmutz J."/>
            <person name="Mullet J.E."/>
        </authorList>
    </citation>
    <scope>NUCLEOTIDE SEQUENCE [LARGE SCALE GENOMIC DNA]</scope>
    <source>
        <strain evidence="6">cv. BTx623</strain>
    </source>
</reference>
<dbReference type="AlphaFoldDB" id="A0A1B6QKI4"/>
<feature type="region of interest" description="Disordered" evidence="3">
    <location>
        <begin position="1"/>
        <end position="40"/>
    </location>
</feature>
<dbReference type="OMA" id="NDQNTDH"/>
<dbReference type="InParanoid" id="A0A1B6QKI4"/>
<feature type="compositionally biased region" description="Basic and acidic residues" evidence="3">
    <location>
        <begin position="232"/>
        <end position="242"/>
    </location>
</feature>
<dbReference type="Gramene" id="KXG38420">
    <property type="protein sequence ID" value="KXG38420"/>
    <property type="gene ID" value="SORBI_3001G230300"/>
</dbReference>
<dbReference type="GO" id="GO:0034090">
    <property type="term" value="P:maintenance of meiotic sister chromatid cohesion"/>
    <property type="evidence" value="ECO:0007669"/>
    <property type="project" value="InterPro"/>
</dbReference>
<dbReference type="GO" id="GO:0005634">
    <property type="term" value="C:nucleus"/>
    <property type="evidence" value="ECO:0007669"/>
    <property type="project" value="InterPro"/>
</dbReference>
<protein>
    <recommendedName>
        <fullName evidence="4">Shugoshin C-terminal domain-containing protein</fullName>
    </recommendedName>
</protein>
<keyword evidence="6" id="KW-1185">Reference proteome</keyword>
<feature type="domain" description="Shugoshin C-terminal" evidence="4">
    <location>
        <begin position="296"/>
        <end position="320"/>
    </location>
</feature>
<dbReference type="GO" id="GO:0045144">
    <property type="term" value="P:meiotic sister chromatid segregation"/>
    <property type="evidence" value="ECO:0007669"/>
    <property type="project" value="InterPro"/>
</dbReference>
<organism evidence="5 6">
    <name type="scientific">Sorghum bicolor</name>
    <name type="common">Sorghum</name>
    <name type="synonym">Sorghum vulgare</name>
    <dbReference type="NCBI Taxonomy" id="4558"/>
    <lineage>
        <taxon>Eukaryota</taxon>
        <taxon>Viridiplantae</taxon>
        <taxon>Streptophyta</taxon>
        <taxon>Embryophyta</taxon>
        <taxon>Tracheophyta</taxon>
        <taxon>Spermatophyta</taxon>
        <taxon>Magnoliopsida</taxon>
        <taxon>Liliopsida</taxon>
        <taxon>Poales</taxon>
        <taxon>Poaceae</taxon>
        <taxon>PACMAD clade</taxon>
        <taxon>Panicoideae</taxon>
        <taxon>Andropogonodae</taxon>
        <taxon>Andropogoneae</taxon>
        <taxon>Sorghinae</taxon>
        <taxon>Sorghum</taxon>
    </lineage>
</organism>
<feature type="compositionally biased region" description="Polar residues" evidence="3">
    <location>
        <begin position="28"/>
        <end position="37"/>
    </location>
</feature>
<dbReference type="PANTHER" id="PTHR34373">
    <property type="entry name" value="SHUGOSHIN 2"/>
    <property type="match status" value="1"/>
</dbReference>
<evidence type="ECO:0000313" key="5">
    <source>
        <dbReference type="EMBL" id="KXG38420.1"/>
    </source>
</evidence>
<comment type="similarity">
    <text evidence="1">Belongs to the shugoshin family.</text>
</comment>
<dbReference type="eggNOG" id="ENOG502RYFF">
    <property type="taxonomic scope" value="Eukaryota"/>
</dbReference>
<sequence length="321" mass="35442">MIDGQPMEVEAPVLAPQQAVSPPAATLSKKTLASTPKSRAARRKTLCDITNLSKREPADVPVPDESACPAPASAGGVVEFAQLVKKNEELVRLLAERDKIIQLSGVEIQKLRHANWELARTNSHMLAEVNLGKNRLLALQHELACSRASLKAKTYELEDVKKTMQRRNAPVQRTQYLGPDRAAQTKDGDVVDSEPASDASRAMSIQKSGNASRKRVLRSRSLGPTTSVKLALPKDKDRDASQRRKSMRIPQPSNRTEDLFEIEDVQLAISSCKIDPESASGSEKPGHQFLRRSSLGRPLRQAKGRVTSYKEMPLHVKLRRP</sequence>
<dbReference type="GO" id="GO:0000775">
    <property type="term" value="C:chromosome, centromeric region"/>
    <property type="evidence" value="ECO:0007669"/>
    <property type="project" value="InterPro"/>
</dbReference>